<name>A0ABP6GBZ6_9ACTN</name>
<organism evidence="2 3">
    <name type="scientific">Streptomyces luteosporeus</name>
    <dbReference type="NCBI Taxonomy" id="173856"/>
    <lineage>
        <taxon>Bacteria</taxon>
        <taxon>Bacillati</taxon>
        <taxon>Actinomycetota</taxon>
        <taxon>Actinomycetes</taxon>
        <taxon>Kitasatosporales</taxon>
        <taxon>Streptomycetaceae</taxon>
        <taxon>Streptomyces</taxon>
    </lineage>
</organism>
<proteinExistence type="predicted"/>
<evidence type="ECO:0000313" key="2">
    <source>
        <dbReference type="EMBL" id="GAA2720436.1"/>
    </source>
</evidence>
<protein>
    <submittedName>
        <fullName evidence="2">Uncharacterized protein</fullName>
    </submittedName>
</protein>
<dbReference type="InterPro" id="IPR058915">
    <property type="entry name" value="AcrVA2-like"/>
</dbReference>
<sequence length="992" mass="106308">MGKASRGKRDRKKQVGKGCPAAGTDSSVLFSRGYPAWSPSADVAALREVKVMQLKGDPHPMAVMVVDPSEDRGEWLPAEAGPTDAQVRWDFRGSDEGGYLVAVLSLPSGRELVSVAFDPWRDEDLLDCMAEGALLLVTDAGNVDAIRSREAARGVLALSSASGLDAARGALIADWPAPEPDSGAALQWGHDESAEHGPAEAMGEPRLVEGLFVEDHHIWAKAFVLQGWSAVLPRAASWLLACIAELEREGMRGDPRVLGNSVGAIVQFVSRYGGWDASAWVMEETAALTPPPDTELRRAWFPTVLESSEPTTLRRLLGTLVTAGLIEVSPDGQWKLNPMPPAVPAPPAELLGAVQGTAVHGCLLERSYELGAAVITVTWEELAAELKLPWEQVREQAIGLLQAPHCPVTPLDGTPHAEKEETEPVRWRIDWVAARLDGLVSVRDHLQLVHDGQPITWHGDALPVLGPRDTPELSHIMGVWMEFNRAEDRADERGAGERLLEFYGSPDGMAKALKTYDAATLRRLAVGTPTPEYTARAEQIHGPVIWRQLSDLLDADLSSATDEGALIVGKPAPPACTPFGLPETFGSQIALTAGIATRIDSDFADPGVADDRLDAAMRPVFEQDMRILTVGGRWGDPQQRTEPAAPGDAIALRALTLGAVLGQRALADSAKGLRGEGIALDSRAYASTGLGAACASIGHALADTVPFYIPTATCAGVADSTPPQGEALDDIRLPFRSCLLALGAPLHLKPRSGLWHPRLAHLLETAPSGRPVDEAVAAAETRGQGLAVNLASPPPPVPVVNAVYARGAFIDGLVLLADEDGQLADEMIWLLRIPGTSRTTLTRAALPGWRSLSTLADTATNLAAALAWASWNTPEPTELPTRRPTATTARQERQGVLGGVRVLSLTRASRSDDAPREDGVGTETGRRLSPHLRRGHWRRSRIGPRTDWDGTYRNAWIPPTVVNAALGSIQGQRVYRIPEPRAQRPSGHTHLH</sequence>
<feature type="compositionally biased region" description="Basic residues" evidence="1">
    <location>
        <begin position="1"/>
        <end position="15"/>
    </location>
</feature>
<evidence type="ECO:0000256" key="1">
    <source>
        <dbReference type="SAM" id="MobiDB-lite"/>
    </source>
</evidence>
<feature type="region of interest" description="Disordered" evidence="1">
    <location>
        <begin position="907"/>
        <end position="936"/>
    </location>
</feature>
<comment type="caution">
    <text evidence="2">The sequence shown here is derived from an EMBL/GenBank/DDBJ whole genome shotgun (WGS) entry which is preliminary data.</text>
</comment>
<accession>A0ABP6GBZ6</accession>
<reference evidence="3" key="1">
    <citation type="journal article" date="2019" name="Int. J. Syst. Evol. Microbiol.">
        <title>The Global Catalogue of Microorganisms (GCM) 10K type strain sequencing project: providing services to taxonomists for standard genome sequencing and annotation.</title>
        <authorList>
            <consortium name="The Broad Institute Genomics Platform"/>
            <consortium name="The Broad Institute Genome Sequencing Center for Infectious Disease"/>
            <person name="Wu L."/>
            <person name="Ma J."/>
        </authorList>
    </citation>
    <scope>NUCLEOTIDE SEQUENCE [LARGE SCALE GENOMIC DNA]</scope>
    <source>
        <strain evidence="3">JCM 4542</strain>
    </source>
</reference>
<keyword evidence="3" id="KW-1185">Reference proteome</keyword>
<feature type="region of interest" description="Disordered" evidence="1">
    <location>
        <begin position="1"/>
        <end position="24"/>
    </location>
</feature>
<evidence type="ECO:0000313" key="3">
    <source>
        <dbReference type="Proteomes" id="UP001500886"/>
    </source>
</evidence>
<feature type="compositionally biased region" description="Basic and acidic residues" evidence="1">
    <location>
        <begin position="909"/>
        <end position="919"/>
    </location>
</feature>
<gene>
    <name evidence="2" type="ORF">GCM10010315_40850</name>
</gene>
<dbReference type="Pfam" id="PF26125">
    <property type="entry name" value="AcrVA2-like"/>
    <property type="match status" value="1"/>
</dbReference>
<dbReference type="EMBL" id="BAAASL010000015">
    <property type="protein sequence ID" value="GAA2720436.1"/>
    <property type="molecule type" value="Genomic_DNA"/>
</dbReference>
<dbReference type="Proteomes" id="UP001500886">
    <property type="component" value="Unassembled WGS sequence"/>
</dbReference>